<keyword evidence="1 6" id="KW-0479">Metal-binding</keyword>
<evidence type="ECO:0000313" key="8">
    <source>
        <dbReference type="Proteomes" id="UP000028073"/>
    </source>
</evidence>
<dbReference type="OrthoDB" id="9805870at2"/>
<keyword evidence="5 6" id="KW-0326">Glycosidase</keyword>
<dbReference type="EMBL" id="JOKH01000001">
    <property type="protein sequence ID" value="KEQ18588.1"/>
    <property type="molecule type" value="Genomic_DNA"/>
</dbReference>
<evidence type="ECO:0000256" key="5">
    <source>
        <dbReference type="ARBA" id="ARBA00023295"/>
    </source>
</evidence>
<comment type="cofactor">
    <cofactor evidence="6">
        <name>Mn(2+)</name>
        <dbReference type="ChEBI" id="CHEBI:29035"/>
    </cofactor>
    <text evidence="6">Binds 1 Mn(2+) ion per subunit.</text>
</comment>
<feature type="active site" description="Nucleophile" evidence="6">
    <location>
        <position position="161"/>
    </location>
</feature>
<dbReference type="RefSeq" id="WP_034831776.1">
    <property type="nucleotide sequence ID" value="NZ_JOKH01000001.1"/>
</dbReference>
<dbReference type="GO" id="GO:0016798">
    <property type="term" value="F:hydrolase activity, acting on glycosyl bonds"/>
    <property type="evidence" value="ECO:0007669"/>
    <property type="project" value="UniProtKB-KW"/>
</dbReference>
<feature type="binding site" evidence="6">
    <location>
        <position position="108"/>
    </location>
    <ligand>
        <name>substrate</name>
    </ligand>
</feature>
<keyword evidence="4 6" id="KW-0456">Lyase</keyword>
<dbReference type="GO" id="GO:0004730">
    <property type="term" value="F:pseudouridylate synthase activity"/>
    <property type="evidence" value="ECO:0007669"/>
    <property type="project" value="UniProtKB-UniRule"/>
</dbReference>
<dbReference type="GO" id="GO:0046872">
    <property type="term" value="F:metal ion binding"/>
    <property type="evidence" value="ECO:0007669"/>
    <property type="project" value="UniProtKB-KW"/>
</dbReference>
<dbReference type="HAMAP" id="MF_01876">
    <property type="entry name" value="PsiMP_glycosidase"/>
    <property type="match status" value="1"/>
</dbReference>
<dbReference type="SUPFAM" id="SSF110581">
    <property type="entry name" value="Indigoidine synthase A-like"/>
    <property type="match status" value="1"/>
</dbReference>
<gene>
    <name evidence="6" type="primary">psuG</name>
    <name evidence="7" type="ORF">GZ78_00115</name>
</gene>
<sequence>MVNNFLDIHPDVNTALTSGIPVVALESSVISNGLPFPENLDIALQLEKILLDEGVQPATTAIINGRLKAGLSKHELECLASPEVTTHKASRRDLAGLICQESSGGTTVSATMMIAAMAGIQIMATGGIGGVHKHGEQTLDISADLIELGRTPVAVICAGPKAILDLPKTLEFLETHGVPVAGYKTDILPTFYSRGSDLQVDFKVNSPEQAARLIEYQLSLPDSGGLLICNPLPKEEALPWEEISPKIDDAVFHAKKQGIHGKALTPFLIQHLYQHHGEQLLKANLSILRHNTQLAAMIAREFNNQH</sequence>
<dbReference type="STRING" id="1137799.GZ78_00115"/>
<organism evidence="7 8">
    <name type="scientific">Endozoicomonas numazuensis</name>
    <dbReference type="NCBI Taxonomy" id="1137799"/>
    <lineage>
        <taxon>Bacteria</taxon>
        <taxon>Pseudomonadati</taxon>
        <taxon>Pseudomonadota</taxon>
        <taxon>Gammaproteobacteria</taxon>
        <taxon>Oceanospirillales</taxon>
        <taxon>Endozoicomonadaceae</taxon>
        <taxon>Endozoicomonas</taxon>
    </lineage>
</organism>
<dbReference type="GO" id="GO:0046113">
    <property type="term" value="P:nucleobase catabolic process"/>
    <property type="evidence" value="ECO:0007669"/>
    <property type="project" value="UniProtKB-UniRule"/>
</dbReference>
<evidence type="ECO:0000313" key="7">
    <source>
        <dbReference type="EMBL" id="KEQ18588.1"/>
    </source>
</evidence>
<dbReference type="Gene3D" id="3.40.1790.10">
    <property type="entry name" value="Indigoidine synthase domain"/>
    <property type="match status" value="1"/>
</dbReference>
<keyword evidence="2 6" id="KW-0378">Hydrolase</keyword>
<dbReference type="PANTHER" id="PTHR42909">
    <property type="entry name" value="ZGC:136858"/>
    <property type="match status" value="1"/>
</dbReference>
<dbReference type="Proteomes" id="UP000028073">
    <property type="component" value="Unassembled WGS sequence"/>
</dbReference>
<comment type="catalytic activity">
    <reaction evidence="6">
        <text>D-ribose 5-phosphate + uracil = psi-UMP + H2O</text>
        <dbReference type="Rhea" id="RHEA:18337"/>
        <dbReference type="ChEBI" id="CHEBI:15377"/>
        <dbReference type="ChEBI" id="CHEBI:17568"/>
        <dbReference type="ChEBI" id="CHEBI:58380"/>
        <dbReference type="ChEBI" id="CHEBI:78346"/>
        <dbReference type="EC" id="4.2.1.70"/>
    </reaction>
</comment>
<dbReference type="eggNOG" id="COG2313">
    <property type="taxonomic scope" value="Bacteria"/>
</dbReference>
<proteinExistence type="inferred from homology"/>
<name>A0A081NJG5_9GAMM</name>
<evidence type="ECO:0000256" key="2">
    <source>
        <dbReference type="ARBA" id="ARBA00022801"/>
    </source>
</evidence>
<keyword evidence="8" id="KW-1185">Reference proteome</keyword>
<dbReference type="PANTHER" id="PTHR42909:SF1">
    <property type="entry name" value="CARBOHYDRATE KINASE PFKB DOMAIN-CONTAINING PROTEIN"/>
    <property type="match status" value="1"/>
</dbReference>
<dbReference type="Pfam" id="PF04227">
    <property type="entry name" value="Indigoidine_A"/>
    <property type="match status" value="1"/>
</dbReference>
<dbReference type="AlphaFoldDB" id="A0A081NJG5"/>
<feature type="active site" description="Proton donor" evidence="6">
    <location>
        <position position="26"/>
    </location>
</feature>
<evidence type="ECO:0000256" key="1">
    <source>
        <dbReference type="ARBA" id="ARBA00022723"/>
    </source>
</evidence>
<dbReference type="InterPro" id="IPR007342">
    <property type="entry name" value="PsuG"/>
</dbReference>
<comment type="similarity">
    <text evidence="6">Belongs to the pseudouridine-5'-phosphate glycosidase family.</text>
</comment>
<protein>
    <recommendedName>
        <fullName evidence="6">Pseudouridine-5'-phosphate glycosidase</fullName>
        <shortName evidence="6">PsiMP glycosidase</shortName>
        <ecNumber evidence="6">4.2.1.70</ecNumber>
    </recommendedName>
</protein>
<reference evidence="7 8" key="1">
    <citation type="submission" date="2014-06" db="EMBL/GenBank/DDBJ databases">
        <title>Whole Genome Sequences of Three Symbiotic Endozoicomonas Bacteria.</title>
        <authorList>
            <person name="Neave M.J."/>
            <person name="Apprill A."/>
            <person name="Voolstra C.R."/>
        </authorList>
    </citation>
    <scope>NUCLEOTIDE SEQUENCE [LARGE SCALE GENOMIC DNA]</scope>
    <source>
        <strain evidence="7 8">DSM 25634</strain>
    </source>
</reference>
<comment type="subunit">
    <text evidence="6">Homotrimer.</text>
</comment>
<evidence type="ECO:0000256" key="6">
    <source>
        <dbReference type="HAMAP-Rule" id="MF_01876"/>
    </source>
</evidence>
<evidence type="ECO:0000256" key="4">
    <source>
        <dbReference type="ARBA" id="ARBA00023239"/>
    </source>
</evidence>
<dbReference type="EC" id="4.2.1.70" evidence="6"/>
<feature type="binding site" evidence="6">
    <location>
        <position position="88"/>
    </location>
    <ligand>
        <name>substrate</name>
    </ligand>
</feature>
<accession>A0A081NJG5</accession>
<dbReference type="InterPro" id="IPR022830">
    <property type="entry name" value="Indigdn_synthA-like"/>
</dbReference>
<keyword evidence="3 6" id="KW-0464">Manganese</keyword>
<comment type="caution">
    <text evidence="7">The sequence shown here is derived from an EMBL/GenBank/DDBJ whole genome shotgun (WGS) entry which is preliminary data.</text>
</comment>
<feature type="binding site" evidence="6">
    <location>
        <begin position="142"/>
        <end position="144"/>
    </location>
    <ligand>
        <name>substrate</name>
    </ligand>
</feature>
<evidence type="ECO:0000256" key="3">
    <source>
        <dbReference type="ARBA" id="ARBA00023211"/>
    </source>
</evidence>
<comment type="function">
    <text evidence="6">Catalyzes the reversible cleavage of pseudouridine 5'-phosphate (PsiMP) to ribose 5-phosphate and uracil. Functions biologically in the cleavage direction, as part of a pseudouridine degradation pathway.</text>
</comment>
<feature type="binding site" evidence="6">
    <location>
        <position position="140"/>
    </location>
    <ligand>
        <name>Mn(2+)</name>
        <dbReference type="ChEBI" id="CHEBI:29035"/>
    </ligand>
</feature>
<dbReference type="GO" id="GO:0005737">
    <property type="term" value="C:cytoplasm"/>
    <property type="evidence" value="ECO:0007669"/>
    <property type="project" value="TreeGrafter"/>
</dbReference>